<reference evidence="2 3" key="1">
    <citation type="submission" date="2018-06" db="EMBL/GenBank/DDBJ databases">
        <authorList>
            <consortium name="Pathogen Informatics"/>
            <person name="Doyle S."/>
        </authorList>
    </citation>
    <scope>NUCLEOTIDE SEQUENCE [LARGE SCALE GENOMIC DNA]</scope>
    <source>
        <strain evidence="2 3">NCTC13163</strain>
    </source>
</reference>
<feature type="transmembrane region" description="Helical" evidence="1">
    <location>
        <begin position="136"/>
        <end position="156"/>
    </location>
</feature>
<sequence>MRSLLANEFMKWRRTIKPLVALGMYTGIIVLTYFIVRSGNEPGDAATFVNYATMAAMTFLGIFTIVFTAEMIGNELKFDTLKHLLMSPYSRDRILLSKLVAALLIMLVQFVFIIAVSYGFALTLDGNLTFEQFRNILLSISSGVFVIFLTLMFSVVFKSVGVVIGFTVLANFLSTMIGGLLITWKPAIAKWIVFLHTDLSVYYQSPGFMETMDVTIWFSALYVLIHIIAFYIVTAFMFRSKTFAE</sequence>
<gene>
    <name evidence="2" type="ORF">NCTC13163_02222</name>
</gene>
<dbReference type="RefSeq" id="WP_029335736.1">
    <property type="nucleotide sequence ID" value="NZ_UGGP01000001.1"/>
</dbReference>
<feature type="transmembrane region" description="Helical" evidence="1">
    <location>
        <begin position="163"/>
        <end position="184"/>
    </location>
</feature>
<dbReference type="Pfam" id="PF12730">
    <property type="entry name" value="ABC2_membrane_4"/>
    <property type="match status" value="1"/>
</dbReference>
<accession>A0A377FWA8</accession>
<evidence type="ECO:0000313" key="3">
    <source>
        <dbReference type="Proteomes" id="UP000254060"/>
    </source>
</evidence>
<dbReference type="PANTHER" id="PTHR37305:SF1">
    <property type="entry name" value="MEMBRANE PROTEIN"/>
    <property type="match status" value="1"/>
</dbReference>
<keyword evidence="1" id="KW-0812">Transmembrane</keyword>
<evidence type="ECO:0000313" key="2">
    <source>
        <dbReference type="EMBL" id="STO08844.1"/>
    </source>
</evidence>
<name>A0A377FWA8_9BACL</name>
<dbReference type="GO" id="GO:0005886">
    <property type="term" value="C:plasma membrane"/>
    <property type="evidence" value="ECO:0007669"/>
    <property type="project" value="UniProtKB-SubCell"/>
</dbReference>
<feature type="transmembrane region" description="Helical" evidence="1">
    <location>
        <begin position="48"/>
        <end position="73"/>
    </location>
</feature>
<feature type="transmembrane region" description="Helical" evidence="1">
    <location>
        <begin position="216"/>
        <end position="238"/>
    </location>
</feature>
<feature type="transmembrane region" description="Helical" evidence="1">
    <location>
        <begin position="20"/>
        <end position="36"/>
    </location>
</feature>
<proteinExistence type="predicted"/>
<dbReference type="Proteomes" id="UP000254060">
    <property type="component" value="Unassembled WGS sequence"/>
</dbReference>
<keyword evidence="1" id="KW-1133">Transmembrane helix</keyword>
<dbReference type="EMBL" id="UGGP01000001">
    <property type="protein sequence ID" value="STO08844.1"/>
    <property type="molecule type" value="Genomic_DNA"/>
</dbReference>
<evidence type="ECO:0000256" key="1">
    <source>
        <dbReference type="SAM" id="Phobius"/>
    </source>
</evidence>
<dbReference type="GO" id="GO:0140359">
    <property type="term" value="F:ABC-type transporter activity"/>
    <property type="evidence" value="ECO:0007669"/>
    <property type="project" value="InterPro"/>
</dbReference>
<keyword evidence="1" id="KW-0472">Membrane</keyword>
<dbReference type="STRING" id="1397694.GCA_000702585_02710"/>
<dbReference type="AlphaFoldDB" id="A0A377FWA8"/>
<dbReference type="OrthoDB" id="8613028at2"/>
<protein>
    <submittedName>
        <fullName evidence="2">ABC-type transport system involved in multi-copper enzyme maturation, permease component</fullName>
    </submittedName>
</protein>
<organism evidence="2 3">
    <name type="scientific">Exiguobacterium aurantiacum</name>
    <dbReference type="NCBI Taxonomy" id="33987"/>
    <lineage>
        <taxon>Bacteria</taxon>
        <taxon>Bacillati</taxon>
        <taxon>Bacillota</taxon>
        <taxon>Bacilli</taxon>
        <taxon>Bacillales</taxon>
        <taxon>Bacillales Family XII. Incertae Sedis</taxon>
        <taxon>Exiguobacterium</taxon>
    </lineage>
</organism>
<dbReference type="PANTHER" id="PTHR37305">
    <property type="entry name" value="INTEGRAL MEMBRANE PROTEIN-RELATED"/>
    <property type="match status" value="1"/>
</dbReference>
<feature type="transmembrane region" description="Helical" evidence="1">
    <location>
        <begin position="94"/>
        <end position="116"/>
    </location>
</feature>